<dbReference type="PIRSF" id="PIRSF032067">
    <property type="entry name" value="Cyanophycinase"/>
    <property type="match status" value="1"/>
</dbReference>
<keyword evidence="7 10" id="KW-0378">Hydrolase</keyword>
<dbReference type="Pfam" id="PF03575">
    <property type="entry name" value="Peptidase_S51"/>
    <property type="match status" value="1"/>
</dbReference>
<sequence length="267" mass="28499">MKEKVCGNLLIIGGAEDKKNECIILRHFIEEAGGSNGKICILTVASEVEEQMGKMYVQVFQRLGCTSVEVVHIKDRKQAAEKQTVKALKEAKGIFFTGGDQLRITGLLGGTIAEKIIQEAYHQKKIIAGTSAGASAMSDTMIIGGDTDTPEKDSIKMAPGLGLLGGAVIDQHFSQRGRIGRLLLAAAMNPLILGLGIDEDTAVHIRDNGVLTVLGRGTAMIVDASSTVMSNVCETGEQRPLYLSPVTLHVLSEGCIYSLTNRSMLNS</sequence>
<comment type="catalytic activity">
    <reaction evidence="1">
        <text>[L-4-(L-arginin-2-N-yl)aspartate](n) + H2O = [L-4-(L-arginin-2-N-yl)aspartate](n-1) + L-4-(L-arginin-2-N-yl)aspartate</text>
        <dbReference type="Rhea" id="RHEA:12845"/>
        <dbReference type="Rhea" id="RHEA-COMP:13728"/>
        <dbReference type="Rhea" id="RHEA-COMP:13734"/>
        <dbReference type="ChEBI" id="CHEBI:15377"/>
        <dbReference type="ChEBI" id="CHEBI:137986"/>
        <dbReference type="ChEBI" id="CHEBI:137991"/>
        <dbReference type="EC" id="3.4.15.6"/>
    </reaction>
</comment>
<dbReference type="GO" id="GO:0004180">
    <property type="term" value="F:carboxypeptidase activity"/>
    <property type="evidence" value="ECO:0007669"/>
    <property type="project" value="UniProtKB-KW"/>
</dbReference>
<evidence type="ECO:0000256" key="3">
    <source>
        <dbReference type="ARBA" id="ARBA00006534"/>
    </source>
</evidence>
<dbReference type="MEROPS" id="S51.003"/>
<reference evidence="11" key="2">
    <citation type="submission" date="2011-02" db="EMBL/GenBank/DDBJ databases">
        <title>The complete genome of Syntrophobotulus glycolicus DSM 8271.</title>
        <authorList>
            <person name="Lucas S."/>
            <person name="Copeland A."/>
            <person name="Lapidus A."/>
            <person name="Bruce D."/>
            <person name="Goodwin L."/>
            <person name="Pitluck S."/>
            <person name="Kyrpides N."/>
            <person name="Mavromatis K."/>
            <person name="Pagani I."/>
            <person name="Ivanova N."/>
            <person name="Mikhailova N."/>
            <person name="Chertkov O."/>
            <person name="Held B."/>
            <person name="Detter J.C."/>
            <person name="Tapia R."/>
            <person name="Han C."/>
            <person name="Land M."/>
            <person name="Hauser L."/>
            <person name="Markowitz V."/>
            <person name="Cheng J.-F."/>
            <person name="Hugenholtz P."/>
            <person name="Woyke T."/>
            <person name="Wu D."/>
            <person name="Spring S."/>
            <person name="Schroeder M."/>
            <person name="Brambilla E."/>
            <person name="Klenk H.-P."/>
            <person name="Eisen J.A."/>
        </authorList>
    </citation>
    <scope>NUCLEOTIDE SEQUENCE [LARGE SCALE GENOMIC DNA]</scope>
    <source>
        <strain evidence="11">DSM 8271 / FlGlyR</strain>
    </source>
</reference>
<accession>F0SW73</accession>
<name>F0SW73_SYNGF</name>
<keyword evidence="6" id="KW-0645">Protease</keyword>
<evidence type="ECO:0000256" key="7">
    <source>
        <dbReference type="ARBA" id="ARBA00022801"/>
    </source>
</evidence>
<dbReference type="EMBL" id="CP002547">
    <property type="protein sequence ID" value="ADY54559.1"/>
    <property type="molecule type" value="Genomic_DNA"/>
</dbReference>
<proteinExistence type="inferred from homology"/>
<evidence type="ECO:0000256" key="8">
    <source>
        <dbReference type="ARBA" id="ARBA00022825"/>
    </source>
</evidence>
<dbReference type="PANTHER" id="PTHR36175">
    <property type="entry name" value="CYANOPHYCINASE"/>
    <property type="match status" value="1"/>
</dbReference>
<dbReference type="GO" id="GO:0008241">
    <property type="term" value="F:peptidyl-dipeptidase activity"/>
    <property type="evidence" value="ECO:0007669"/>
    <property type="project" value="UniProtKB-EC"/>
</dbReference>
<gene>
    <name evidence="10" type="ordered locus">Sgly_0188</name>
</gene>
<protein>
    <recommendedName>
        <fullName evidence="5">Cyanophycinase</fullName>
        <ecNumber evidence="4">3.4.15.6</ecNumber>
    </recommendedName>
</protein>
<dbReference type="InterPro" id="IPR005320">
    <property type="entry name" value="Peptidase_S51"/>
</dbReference>
<keyword evidence="8" id="KW-0720">Serine protease</keyword>
<dbReference type="OrthoDB" id="9799980at2"/>
<dbReference type="HOGENOM" id="CLU_053928_0_0_9"/>
<dbReference type="KEGG" id="sgy:Sgly_0188"/>
<dbReference type="RefSeq" id="WP_013623430.1">
    <property type="nucleotide sequence ID" value="NC_015172.1"/>
</dbReference>
<dbReference type="InterPro" id="IPR011811">
    <property type="entry name" value="Peptidase_S51_cyanophycinase"/>
</dbReference>
<reference evidence="10 11" key="1">
    <citation type="journal article" date="2011" name="Stand. Genomic Sci.">
        <title>Complete genome sequence of Syntrophobotulus glycolicus type strain (FlGlyR).</title>
        <authorList>
            <person name="Han C."/>
            <person name="Mwirichia R."/>
            <person name="Chertkov O."/>
            <person name="Held B."/>
            <person name="Lapidus A."/>
            <person name="Nolan M."/>
            <person name="Lucas S."/>
            <person name="Hammon N."/>
            <person name="Deshpande S."/>
            <person name="Cheng J.F."/>
            <person name="Tapia R."/>
            <person name="Goodwin L."/>
            <person name="Pitluck S."/>
            <person name="Huntemann M."/>
            <person name="Liolios K."/>
            <person name="Ivanova N."/>
            <person name="Pagani I."/>
            <person name="Mavromatis K."/>
            <person name="Ovchinikova G."/>
            <person name="Pati A."/>
            <person name="Chen A."/>
            <person name="Palaniappan K."/>
            <person name="Land M."/>
            <person name="Hauser L."/>
            <person name="Brambilla E.M."/>
            <person name="Rohde M."/>
            <person name="Spring S."/>
            <person name="Sikorski J."/>
            <person name="Goker M."/>
            <person name="Woyke T."/>
            <person name="Bristow J."/>
            <person name="Eisen J.A."/>
            <person name="Markowitz V."/>
            <person name="Hugenholtz P."/>
            <person name="Kyrpides N.C."/>
            <person name="Klenk H.P."/>
            <person name="Detter J.C."/>
        </authorList>
    </citation>
    <scope>NUCLEOTIDE SEQUENCE [LARGE SCALE GENOMIC DNA]</scope>
    <source>
        <strain evidence="11">DSM 8271 / FlGlyR</strain>
    </source>
</reference>
<evidence type="ECO:0000256" key="2">
    <source>
        <dbReference type="ARBA" id="ARBA00002039"/>
    </source>
</evidence>
<keyword evidence="11" id="KW-1185">Reference proteome</keyword>
<evidence type="ECO:0000256" key="6">
    <source>
        <dbReference type="ARBA" id="ARBA00022670"/>
    </source>
</evidence>
<dbReference type="GO" id="GO:0008236">
    <property type="term" value="F:serine-type peptidase activity"/>
    <property type="evidence" value="ECO:0007669"/>
    <property type="project" value="UniProtKB-KW"/>
</dbReference>
<dbReference type="STRING" id="645991.Sgly_0188"/>
<evidence type="ECO:0000313" key="11">
    <source>
        <dbReference type="Proteomes" id="UP000007488"/>
    </source>
</evidence>
<dbReference type="SUPFAM" id="SSF52317">
    <property type="entry name" value="Class I glutamine amidotransferase-like"/>
    <property type="match status" value="1"/>
</dbReference>
<dbReference type="CDD" id="cd03145">
    <property type="entry name" value="GAT1_cyanophycinase"/>
    <property type="match status" value="1"/>
</dbReference>
<organism evidence="10 11">
    <name type="scientific">Syntrophobotulus glycolicus (strain DSM 8271 / FlGlyR)</name>
    <dbReference type="NCBI Taxonomy" id="645991"/>
    <lineage>
        <taxon>Bacteria</taxon>
        <taxon>Bacillati</taxon>
        <taxon>Bacillota</taxon>
        <taxon>Clostridia</taxon>
        <taxon>Eubacteriales</taxon>
        <taxon>Desulfitobacteriaceae</taxon>
        <taxon>Syntrophobotulus</taxon>
    </lineage>
</organism>
<feature type="active site" description="Charge relay system" evidence="9">
    <location>
        <position position="199"/>
    </location>
</feature>
<dbReference type="GO" id="GO:0006508">
    <property type="term" value="P:proteolysis"/>
    <property type="evidence" value="ECO:0007669"/>
    <property type="project" value="UniProtKB-KW"/>
</dbReference>
<evidence type="ECO:0000256" key="9">
    <source>
        <dbReference type="PIRSR" id="PIRSR032067-1"/>
    </source>
</evidence>
<evidence type="ECO:0000313" key="10">
    <source>
        <dbReference type="EMBL" id="ADY54559.1"/>
    </source>
</evidence>
<dbReference type="InterPro" id="IPR029062">
    <property type="entry name" value="Class_I_gatase-like"/>
</dbReference>
<evidence type="ECO:0000256" key="4">
    <source>
        <dbReference type="ARBA" id="ARBA00013115"/>
    </source>
</evidence>
<dbReference type="eggNOG" id="COG4242">
    <property type="taxonomic scope" value="Bacteria"/>
</dbReference>
<dbReference type="NCBIfam" id="TIGR02069">
    <property type="entry name" value="cyanophycinase"/>
    <property type="match status" value="1"/>
</dbReference>
<dbReference type="Proteomes" id="UP000007488">
    <property type="component" value="Chromosome"/>
</dbReference>
<feature type="active site" description="Charge relay system" evidence="9">
    <location>
        <position position="131"/>
    </location>
</feature>
<comment type="function">
    <text evidence="2">Exopeptidase that catalyzes the hydrolytic cleavage of multi-L-arginyl-poly-L-aspartic acid (cyanophycin; a water-insoluble reserve polymer) into aspartate-arginine dipeptides.</text>
</comment>
<evidence type="ECO:0000256" key="5">
    <source>
        <dbReference type="ARBA" id="ARBA00015719"/>
    </source>
</evidence>
<feature type="active site" description="Charge relay system" evidence="9">
    <location>
        <position position="172"/>
    </location>
</feature>
<comment type="similarity">
    <text evidence="3">Belongs to the peptidase S51 family.</text>
</comment>
<dbReference type="EC" id="3.4.15.6" evidence="4"/>
<dbReference type="PANTHER" id="PTHR36175:SF1">
    <property type="entry name" value="CYANOPHYCINASE"/>
    <property type="match status" value="1"/>
</dbReference>
<keyword evidence="10" id="KW-0121">Carboxypeptidase</keyword>
<evidence type="ECO:0000256" key="1">
    <source>
        <dbReference type="ARBA" id="ARBA00001092"/>
    </source>
</evidence>
<dbReference type="Gene3D" id="3.40.50.880">
    <property type="match status" value="1"/>
</dbReference>
<dbReference type="AlphaFoldDB" id="F0SW73"/>